<reference evidence="13" key="2">
    <citation type="submission" date="2015-11" db="EMBL/GenBank/DDBJ databases">
        <authorList>
            <person name="Zhang Y."/>
            <person name="Guo Z."/>
        </authorList>
    </citation>
    <scope>NUCLEOTIDE SEQUENCE</scope>
</reference>
<comment type="subunit">
    <text evidence="4 12">Homodimer.</text>
</comment>
<dbReference type="UniPathway" id="UPA00126">
    <property type="reaction ID" value="UER00424"/>
</dbReference>
<dbReference type="InterPro" id="IPR043169">
    <property type="entry name" value="PMM_cap"/>
</dbReference>
<feature type="binding site" evidence="10">
    <location>
        <position position="174"/>
    </location>
    <ligand>
        <name>alpha-D-mannose 1-phosphate</name>
        <dbReference type="ChEBI" id="CHEBI:58409"/>
    </ligand>
</feature>
<evidence type="ECO:0000256" key="3">
    <source>
        <dbReference type="ARBA" id="ARBA00009736"/>
    </source>
</evidence>
<accession>A0A068YE71</accession>
<keyword evidence="7 11" id="KW-0479">Metal-binding</keyword>
<dbReference type="GO" id="GO:0006013">
    <property type="term" value="P:mannose metabolic process"/>
    <property type="evidence" value="ECO:0007669"/>
    <property type="project" value="TreeGrafter"/>
</dbReference>
<dbReference type="SUPFAM" id="SSF56784">
    <property type="entry name" value="HAD-like"/>
    <property type="match status" value="1"/>
</dbReference>
<dbReference type="OMA" id="ISHRVYT"/>
<dbReference type="EC" id="5.4.2.8" evidence="5 12"/>
<dbReference type="GO" id="GO:0009298">
    <property type="term" value="P:GDP-mannose biosynthetic process"/>
    <property type="evidence" value="ECO:0007669"/>
    <property type="project" value="UniProtKB-UniPathway"/>
</dbReference>
<dbReference type="AlphaFoldDB" id="A0A068YE71"/>
<dbReference type="OrthoDB" id="10264771at2759"/>
<comment type="function">
    <text evidence="12">Involved in the synthesis of the GDP-mannose and dolichol-phosphate-mannose required for a number of critical mannosyl transfer reactions.</text>
</comment>
<keyword evidence="14" id="KW-1185">Reference proteome</keyword>
<proteinExistence type="inferred from homology"/>
<evidence type="ECO:0000256" key="1">
    <source>
        <dbReference type="ARBA" id="ARBA00004496"/>
    </source>
</evidence>
<dbReference type="STRING" id="6211.A0A068YE71"/>
<keyword evidence="9 12" id="KW-0413">Isomerase</keyword>
<dbReference type="FunFam" id="3.30.1240.20:FF:000001">
    <property type="entry name" value="Phosphomannomutase"/>
    <property type="match status" value="1"/>
</dbReference>
<comment type="subcellular location">
    <subcellularLocation>
        <location evidence="1 12">Cytoplasm</location>
    </subcellularLocation>
</comment>
<feature type="binding site" evidence="10">
    <location>
        <position position="163"/>
    </location>
    <ligand>
        <name>alpha-D-mannose 1-phosphate</name>
        <dbReference type="ChEBI" id="CHEBI:58409"/>
    </ligand>
</feature>
<evidence type="ECO:0000256" key="4">
    <source>
        <dbReference type="ARBA" id="ARBA00011738"/>
    </source>
</evidence>
<sequence>MSHLFVYAKFYQQLQSTPAGSIPFIPSALSLHQCGGLWVPEQFVFLISMELLQNRGRKVPHVITPEMYEFLCELDKKVTVGLVGGSDLCKIREQMGGSAALHRFKHVFTENGLVAYRYDQLICSKDIASHVGEELLQRLINFILRRLSEITLPVKRGTFVEFRKGMLNVSPIGRSCSQAERDAFYAYDKEHKIRETLVEVLRKEFGDCDLQFSIGGQISIDIFPTGWNKCFCLQFLEDYDTIHFFGDKTMKGGNDFEIFSHPRTIGHSVVGPEDTKKQLQDLFFS</sequence>
<dbReference type="GO" id="GO:0005829">
    <property type="term" value="C:cytosol"/>
    <property type="evidence" value="ECO:0007669"/>
    <property type="project" value="TreeGrafter"/>
</dbReference>
<dbReference type="PANTHER" id="PTHR10466">
    <property type="entry name" value="PHOSPHOMANNOMUTASE"/>
    <property type="match status" value="1"/>
</dbReference>
<comment type="pathway">
    <text evidence="2 12">Nucleotide-sugar biosynthesis; GDP-alpha-D-mannose biosynthesis; alpha-D-mannose 1-phosphate from D-fructose 6-phosphate: step 2/2.</text>
</comment>
<keyword evidence="6 12" id="KW-0963">Cytoplasm</keyword>
<dbReference type="CDD" id="cd02585">
    <property type="entry name" value="HAD_PMM"/>
    <property type="match status" value="1"/>
</dbReference>
<dbReference type="EMBL" id="LN902846">
    <property type="protein sequence ID" value="CDS41608.1"/>
    <property type="molecule type" value="Genomic_DNA"/>
</dbReference>
<dbReference type="NCBIfam" id="TIGR01484">
    <property type="entry name" value="HAD-SF-IIB"/>
    <property type="match status" value="1"/>
</dbReference>
<evidence type="ECO:0000256" key="11">
    <source>
        <dbReference type="PIRSR" id="PIRSR605002-3"/>
    </source>
</evidence>
<feature type="binding site" evidence="10">
    <location>
        <position position="219"/>
    </location>
    <ligand>
        <name>alpha-D-mannose 1-phosphate</name>
        <dbReference type="ChEBI" id="CHEBI:58409"/>
    </ligand>
</feature>
<evidence type="ECO:0000313" key="14">
    <source>
        <dbReference type="Proteomes" id="UP000017246"/>
    </source>
</evidence>
<evidence type="ECO:0000256" key="2">
    <source>
        <dbReference type="ARBA" id="ARBA00004699"/>
    </source>
</evidence>
<dbReference type="InterPro" id="IPR036412">
    <property type="entry name" value="HAD-like_sf"/>
</dbReference>
<organism evidence="13 14">
    <name type="scientific">Echinococcus multilocularis</name>
    <name type="common">Fox tapeworm</name>
    <dbReference type="NCBI Taxonomy" id="6211"/>
    <lineage>
        <taxon>Eukaryota</taxon>
        <taxon>Metazoa</taxon>
        <taxon>Spiralia</taxon>
        <taxon>Lophotrochozoa</taxon>
        <taxon>Platyhelminthes</taxon>
        <taxon>Cestoda</taxon>
        <taxon>Eucestoda</taxon>
        <taxon>Cyclophyllidea</taxon>
        <taxon>Taeniidae</taxon>
        <taxon>Echinococcus</taxon>
    </lineage>
</organism>
<evidence type="ECO:0000256" key="5">
    <source>
        <dbReference type="ARBA" id="ARBA00012730"/>
    </source>
</evidence>
<dbReference type="Pfam" id="PF03332">
    <property type="entry name" value="PMM"/>
    <property type="match status" value="1"/>
</dbReference>
<feature type="binding site" evidence="11">
    <location>
        <position position="264"/>
    </location>
    <ligand>
        <name>Mg(2+)</name>
        <dbReference type="ChEBI" id="CHEBI:18420"/>
        <label>1</label>
    </ligand>
</feature>
<dbReference type="Proteomes" id="UP000017246">
    <property type="component" value="Unassembled WGS sequence"/>
</dbReference>
<dbReference type="GO" id="GO:0004615">
    <property type="term" value="F:phosphomannomutase activity"/>
    <property type="evidence" value="ECO:0007669"/>
    <property type="project" value="UniProtKB-EC"/>
</dbReference>
<reference evidence="13" key="1">
    <citation type="journal article" date="2013" name="Nature">
        <title>The genomes of four tapeworm species reveal adaptations to parasitism.</title>
        <authorList>
            <person name="Tsai I.J."/>
            <person name="Zarowiecki M."/>
            <person name="Holroyd N."/>
            <person name="Garciarrubio A."/>
            <person name="Sanchez-Flores A."/>
            <person name="Brooks K.L."/>
            <person name="Tracey A."/>
            <person name="Bobes R.J."/>
            <person name="Fragoso G."/>
            <person name="Sciutto E."/>
            <person name="Aslett M."/>
            <person name="Beasley H."/>
            <person name="Bennett H.M."/>
            <person name="Cai J."/>
            <person name="Camicia F."/>
            <person name="Clark R."/>
            <person name="Cucher M."/>
            <person name="De Silva N."/>
            <person name="Day T.A."/>
            <person name="Deplazes P."/>
            <person name="Estrada K."/>
            <person name="Fernandez C."/>
            <person name="Holland P.W."/>
            <person name="Hou J."/>
            <person name="Hu S."/>
            <person name="Huckvale T."/>
            <person name="Hung S.S."/>
            <person name="Kamenetzky L."/>
            <person name="Keane J.A."/>
            <person name="Kiss F."/>
            <person name="Koziol U."/>
            <person name="Lambert O."/>
            <person name="Liu K."/>
            <person name="Luo X."/>
            <person name="Luo Y."/>
            <person name="Macchiaroli N."/>
            <person name="Nichol S."/>
            <person name="Paps J."/>
            <person name="Parkinson J."/>
            <person name="Pouchkina-Stantcheva N."/>
            <person name="Riddiford N."/>
            <person name="Rosenzvit M."/>
            <person name="Salinas G."/>
            <person name="Wasmuth J.D."/>
            <person name="Zamanian M."/>
            <person name="Zheng Y."/>
            <person name="Cai X."/>
            <person name="Soberon X."/>
            <person name="Olson P.D."/>
            <person name="Laclette J.P."/>
            <person name="Brehm K."/>
            <person name="Berriman M."/>
            <person name="Garciarrubio A."/>
            <person name="Bobes R.J."/>
            <person name="Fragoso G."/>
            <person name="Sanchez-Flores A."/>
            <person name="Estrada K."/>
            <person name="Cevallos M.A."/>
            <person name="Morett E."/>
            <person name="Gonzalez V."/>
            <person name="Portillo T."/>
            <person name="Ochoa-Leyva A."/>
            <person name="Jose M.V."/>
            <person name="Sciutto E."/>
            <person name="Landa A."/>
            <person name="Jimenez L."/>
            <person name="Valdes V."/>
            <person name="Carrero J.C."/>
            <person name="Larralde C."/>
            <person name="Morales-Montor J."/>
            <person name="Limon-Lason J."/>
            <person name="Soberon X."/>
            <person name="Laclette J.P."/>
        </authorList>
    </citation>
    <scope>NUCLEOTIDE SEQUENCE [LARGE SCALE GENOMIC DNA]</scope>
</reference>
<evidence type="ECO:0000256" key="6">
    <source>
        <dbReference type="ARBA" id="ARBA00022490"/>
    </source>
</evidence>
<feature type="binding site" evidence="11">
    <location>
        <position position="247"/>
    </location>
    <ligand>
        <name>Mg(2+)</name>
        <dbReference type="ChEBI" id="CHEBI:18420"/>
        <label>1</label>
    </ligand>
</feature>
<dbReference type="PANTHER" id="PTHR10466:SF0">
    <property type="entry name" value="PHOSPHOMANNOMUTASE"/>
    <property type="match status" value="1"/>
</dbReference>
<protein>
    <recommendedName>
        <fullName evidence="5 12">Phosphomannomutase</fullName>
        <ecNumber evidence="5 12">5.4.2.8</ecNumber>
    </recommendedName>
</protein>
<dbReference type="Gene3D" id="3.30.1240.20">
    <property type="match status" value="1"/>
</dbReference>
<comment type="similarity">
    <text evidence="3 12">Belongs to the eukaryotic PMM family.</text>
</comment>
<keyword evidence="8 11" id="KW-0460">Magnesium</keyword>
<evidence type="ECO:0000256" key="7">
    <source>
        <dbReference type="ARBA" id="ARBA00022723"/>
    </source>
</evidence>
<dbReference type="eggNOG" id="KOG3189">
    <property type="taxonomic scope" value="Eukaryota"/>
</dbReference>
<evidence type="ECO:0000256" key="12">
    <source>
        <dbReference type="RuleBase" id="RU361118"/>
    </source>
</evidence>
<dbReference type="GO" id="GO:0006487">
    <property type="term" value="P:protein N-linked glycosylation"/>
    <property type="evidence" value="ECO:0007669"/>
    <property type="project" value="TreeGrafter"/>
</dbReference>
<feature type="binding site" evidence="10">
    <location>
        <position position="181"/>
    </location>
    <ligand>
        <name>alpha-D-mannose 1-phosphate</name>
        <dbReference type="ChEBI" id="CHEBI:58409"/>
    </ligand>
</feature>
<evidence type="ECO:0000256" key="10">
    <source>
        <dbReference type="PIRSR" id="PIRSR605002-2"/>
    </source>
</evidence>
<evidence type="ECO:0000313" key="13">
    <source>
        <dbReference type="EMBL" id="CDS41608.1"/>
    </source>
</evidence>
<dbReference type="InterPro" id="IPR005002">
    <property type="entry name" value="PMM"/>
</dbReference>
<gene>
    <name evidence="13" type="ORF">EmuJ_000927400</name>
</gene>
<dbReference type="GO" id="GO:0046872">
    <property type="term" value="F:metal ion binding"/>
    <property type="evidence" value="ECO:0007669"/>
    <property type="project" value="UniProtKB-KW"/>
</dbReference>
<dbReference type="InterPro" id="IPR023214">
    <property type="entry name" value="HAD_sf"/>
</dbReference>
<feature type="binding site" evidence="10">
    <location>
        <position position="221"/>
    </location>
    <ligand>
        <name>alpha-D-mannose 1-phosphate</name>
        <dbReference type="ChEBI" id="CHEBI:58409"/>
    </ligand>
</feature>
<evidence type="ECO:0000256" key="9">
    <source>
        <dbReference type="ARBA" id="ARBA00023235"/>
    </source>
</evidence>
<comment type="cofactor">
    <cofactor evidence="11">
        <name>Mg(2+)</name>
        <dbReference type="ChEBI" id="CHEBI:18420"/>
    </cofactor>
</comment>
<dbReference type="Gene3D" id="3.40.50.1000">
    <property type="entry name" value="HAD superfamily/HAD-like"/>
    <property type="match status" value="1"/>
</dbReference>
<name>A0A068YE71_ECHMU</name>
<evidence type="ECO:0000256" key="8">
    <source>
        <dbReference type="ARBA" id="ARBA00022842"/>
    </source>
</evidence>
<feature type="binding site" evidence="11">
    <location>
        <position position="259"/>
    </location>
    <ligand>
        <name>Mg(2+)</name>
        <dbReference type="ChEBI" id="CHEBI:18420"/>
        <label>1</label>
    </ligand>
</feature>
<dbReference type="InterPro" id="IPR006379">
    <property type="entry name" value="HAD-SF_hydro_IIB"/>
</dbReference>
<comment type="catalytic activity">
    <reaction evidence="12">
        <text>alpha-D-mannose 1-phosphate = D-mannose 6-phosphate</text>
        <dbReference type="Rhea" id="RHEA:11140"/>
        <dbReference type="ChEBI" id="CHEBI:58409"/>
        <dbReference type="ChEBI" id="CHEBI:58735"/>
        <dbReference type="EC" id="5.4.2.8"/>
    </reaction>
</comment>